<sequence>MERELRLSFASTANPQPPRSYGNTEGPRKTHILSPSTQFANATDLFVTAIDVSFDLIQSTVLDVSEESAPCYLSSSFPLPRDVIAPPEVTCDNTNIFANIPDVIFNGLRFSQINFQTSGVAQGLTPLGYAIATFSAGNQNPEFIQTAGKLYTAVNAALRSRGERDILKQLKVVDFFIASQNDAIKGPDGKSGQLRNLKKVRKNCSKANCTGLELKTIKLKIKELETV</sequence>
<reference evidence="3 4" key="1">
    <citation type="submission" date="2019-05" db="EMBL/GenBank/DDBJ databases">
        <title>Emergence of the Ug99 lineage of the wheat stem rust pathogen through somatic hybridization.</title>
        <authorList>
            <person name="Li F."/>
            <person name="Upadhyaya N.M."/>
            <person name="Sperschneider J."/>
            <person name="Matny O."/>
            <person name="Nguyen-Phuc H."/>
            <person name="Mago R."/>
            <person name="Raley C."/>
            <person name="Miller M.E."/>
            <person name="Silverstein K.A.T."/>
            <person name="Henningsen E."/>
            <person name="Hirsch C.D."/>
            <person name="Visser B."/>
            <person name="Pretorius Z.A."/>
            <person name="Steffenson B.J."/>
            <person name="Schwessinger B."/>
            <person name="Dodds P.N."/>
            <person name="Figueroa M."/>
        </authorList>
    </citation>
    <scope>NUCLEOTIDE SEQUENCE [LARGE SCALE GENOMIC DNA]</scope>
    <source>
        <strain evidence="3 4">Ug99</strain>
    </source>
</reference>
<feature type="region of interest" description="Disordered" evidence="1">
    <location>
        <begin position="1"/>
        <end position="30"/>
    </location>
</feature>
<dbReference type="EMBL" id="VDEP01000148">
    <property type="protein sequence ID" value="KAA1127848.1"/>
    <property type="molecule type" value="Genomic_DNA"/>
</dbReference>
<comment type="caution">
    <text evidence="3">The sequence shown here is derived from an EMBL/GenBank/DDBJ whole genome shotgun (WGS) entry which is preliminary data.</text>
</comment>
<feature type="domain" description="DUF7143" evidence="2">
    <location>
        <begin position="76"/>
        <end position="208"/>
    </location>
</feature>
<gene>
    <name evidence="3" type="ORF">PGTUg99_004887</name>
</gene>
<dbReference type="PANTHER" id="PTHR37592">
    <property type="match status" value="1"/>
</dbReference>
<dbReference type="AlphaFoldDB" id="A0A5B0RRE0"/>
<proteinExistence type="predicted"/>
<accession>A0A5B0RRE0</accession>
<dbReference type="PANTHER" id="PTHR37592:SF1">
    <property type="match status" value="1"/>
</dbReference>
<protein>
    <recommendedName>
        <fullName evidence="2">DUF7143 domain-containing protein</fullName>
    </recommendedName>
</protein>
<dbReference type="Pfam" id="PF23631">
    <property type="entry name" value="DUF7143"/>
    <property type="match status" value="1"/>
</dbReference>
<evidence type="ECO:0000259" key="2">
    <source>
        <dbReference type="Pfam" id="PF23631"/>
    </source>
</evidence>
<dbReference type="Proteomes" id="UP000325313">
    <property type="component" value="Unassembled WGS sequence"/>
</dbReference>
<evidence type="ECO:0000313" key="3">
    <source>
        <dbReference type="EMBL" id="KAA1127848.1"/>
    </source>
</evidence>
<organism evidence="3 4">
    <name type="scientific">Puccinia graminis f. sp. tritici</name>
    <dbReference type="NCBI Taxonomy" id="56615"/>
    <lineage>
        <taxon>Eukaryota</taxon>
        <taxon>Fungi</taxon>
        <taxon>Dikarya</taxon>
        <taxon>Basidiomycota</taxon>
        <taxon>Pucciniomycotina</taxon>
        <taxon>Pucciniomycetes</taxon>
        <taxon>Pucciniales</taxon>
        <taxon>Pucciniaceae</taxon>
        <taxon>Puccinia</taxon>
    </lineage>
</organism>
<name>A0A5B0RRE0_PUCGR</name>
<dbReference type="InterPro" id="IPR055567">
    <property type="entry name" value="DUF7143"/>
</dbReference>
<evidence type="ECO:0000256" key="1">
    <source>
        <dbReference type="SAM" id="MobiDB-lite"/>
    </source>
</evidence>
<evidence type="ECO:0000313" key="4">
    <source>
        <dbReference type="Proteomes" id="UP000325313"/>
    </source>
</evidence>